<comment type="caution">
    <text evidence="2">The sequence shown here is derived from an EMBL/GenBank/DDBJ whole genome shotgun (WGS) entry which is preliminary data.</text>
</comment>
<dbReference type="EMBL" id="JBHMDG010000005">
    <property type="protein sequence ID" value="MFB9312364.1"/>
    <property type="molecule type" value="Genomic_DNA"/>
</dbReference>
<gene>
    <name evidence="2" type="ORF">ACFFRI_04850</name>
</gene>
<sequence>MDDGTIGFSYDDQLTTLLVQAVVWLVVVVACAVAVRRPWAWFGLAGGVVGLAVAVTLTVDALQVRSALKQEDGLGAHVFDTEHVDYPGFLLDHDIDGLLNLGQTGSLALLAAAFVVGAVTSRRRDRATAA</sequence>
<name>A0ABV5K6J0_9ACTN</name>
<accession>A0ABV5K6J0</accession>
<reference evidence="2 3" key="1">
    <citation type="submission" date="2024-09" db="EMBL/GenBank/DDBJ databases">
        <authorList>
            <person name="Sun Q."/>
            <person name="Mori K."/>
        </authorList>
    </citation>
    <scope>NUCLEOTIDE SEQUENCE [LARGE SCALE GENOMIC DNA]</scope>
    <source>
        <strain evidence="2 3">JCM 9626</strain>
    </source>
</reference>
<keyword evidence="3" id="KW-1185">Reference proteome</keyword>
<feature type="transmembrane region" description="Helical" evidence="1">
    <location>
        <begin position="40"/>
        <end position="59"/>
    </location>
</feature>
<dbReference type="RefSeq" id="WP_140008322.1">
    <property type="nucleotide sequence ID" value="NZ_JBHMDG010000005.1"/>
</dbReference>
<evidence type="ECO:0000313" key="2">
    <source>
        <dbReference type="EMBL" id="MFB9312364.1"/>
    </source>
</evidence>
<keyword evidence="1" id="KW-0472">Membrane</keyword>
<feature type="transmembrane region" description="Helical" evidence="1">
    <location>
        <begin position="17"/>
        <end position="35"/>
    </location>
</feature>
<feature type="transmembrane region" description="Helical" evidence="1">
    <location>
        <begin position="98"/>
        <end position="119"/>
    </location>
</feature>
<organism evidence="2 3">
    <name type="scientific">Nocardioides plantarum</name>
    <dbReference type="NCBI Taxonomy" id="29299"/>
    <lineage>
        <taxon>Bacteria</taxon>
        <taxon>Bacillati</taxon>
        <taxon>Actinomycetota</taxon>
        <taxon>Actinomycetes</taxon>
        <taxon>Propionibacteriales</taxon>
        <taxon>Nocardioidaceae</taxon>
        <taxon>Nocardioides</taxon>
    </lineage>
</organism>
<protein>
    <recommendedName>
        <fullName evidence="4">Integral membrane protein</fullName>
    </recommendedName>
</protein>
<evidence type="ECO:0000313" key="3">
    <source>
        <dbReference type="Proteomes" id="UP001589750"/>
    </source>
</evidence>
<keyword evidence="1" id="KW-0812">Transmembrane</keyword>
<dbReference type="Proteomes" id="UP001589750">
    <property type="component" value="Unassembled WGS sequence"/>
</dbReference>
<evidence type="ECO:0000256" key="1">
    <source>
        <dbReference type="SAM" id="Phobius"/>
    </source>
</evidence>
<evidence type="ECO:0008006" key="4">
    <source>
        <dbReference type="Google" id="ProtNLM"/>
    </source>
</evidence>
<keyword evidence="1" id="KW-1133">Transmembrane helix</keyword>
<proteinExistence type="predicted"/>